<gene>
    <name evidence="2" type="primary">pilO</name>
    <name evidence="2" type="ORF">NBRC116591_06790</name>
</gene>
<dbReference type="PANTHER" id="PTHR39555">
    <property type="entry name" value="FIMBRIAL ASSEMBLY PROTEIN PILO-LIKE PROTEIN-RELATED"/>
    <property type="match status" value="1"/>
</dbReference>
<dbReference type="Pfam" id="PF04350">
    <property type="entry name" value="PilO"/>
    <property type="match status" value="1"/>
</dbReference>
<keyword evidence="1" id="KW-0812">Transmembrane</keyword>
<name>A0ABQ0A5E7_9GAMM</name>
<dbReference type="InterPro" id="IPR014717">
    <property type="entry name" value="Transl_elong_EF1B/ribsomal_bS6"/>
</dbReference>
<keyword evidence="1" id="KW-1133">Transmembrane helix</keyword>
<sequence>MSLADTLDQLKELDFNDLDFERIGTWPIAGRIFIWIMVFILILVGAYFFKVKDLNASLNREIAKETQLRTTFNNRAYEAANLDAYRNQMMEMEEAFGALLSQLPKDSEVPGLLEDITERGNAAGLEIKGIDLQEEVIKEFYVELPISINVVGGYHQLGSFVSGVASLPRIVTLHNYSIDKNDRGALLEMKILAKTYRYKPQE</sequence>
<dbReference type="PANTHER" id="PTHR39555:SF1">
    <property type="entry name" value="TYPE IV PILUS INNER MEMBRANE COMPONENT PILO"/>
    <property type="match status" value="1"/>
</dbReference>
<dbReference type="Proteomes" id="UP001465153">
    <property type="component" value="Unassembled WGS sequence"/>
</dbReference>
<dbReference type="Gene3D" id="1.10.287.540">
    <property type="entry name" value="Helix hairpin bin"/>
    <property type="match status" value="1"/>
</dbReference>
<reference evidence="2 3" key="1">
    <citation type="submission" date="2024-04" db="EMBL/GenBank/DDBJ databases">
        <title>Draft genome sequence of Sessilibacter corallicola NBRC 116591.</title>
        <authorList>
            <person name="Miyakawa T."/>
            <person name="Kusuya Y."/>
            <person name="Miura T."/>
        </authorList>
    </citation>
    <scope>NUCLEOTIDE SEQUENCE [LARGE SCALE GENOMIC DNA]</scope>
    <source>
        <strain evidence="2 3">KU-00831-HH</strain>
    </source>
</reference>
<evidence type="ECO:0000256" key="1">
    <source>
        <dbReference type="SAM" id="Phobius"/>
    </source>
</evidence>
<organism evidence="2 3">
    <name type="scientific">Sessilibacter corallicola</name>
    <dbReference type="NCBI Taxonomy" id="2904075"/>
    <lineage>
        <taxon>Bacteria</taxon>
        <taxon>Pseudomonadati</taxon>
        <taxon>Pseudomonadota</taxon>
        <taxon>Gammaproteobacteria</taxon>
        <taxon>Cellvibrionales</taxon>
        <taxon>Cellvibrionaceae</taxon>
        <taxon>Sessilibacter</taxon>
    </lineage>
</organism>
<accession>A0ABQ0A5E7</accession>
<dbReference type="Gene3D" id="3.30.70.60">
    <property type="match status" value="1"/>
</dbReference>
<proteinExistence type="predicted"/>
<dbReference type="EMBL" id="BAABWN010000002">
    <property type="protein sequence ID" value="GAA6166869.1"/>
    <property type="molecule type" value="Genomic_DNA"/>
</dbReference>
<dbReference type="PIRSF" id="PIRSF016482">
    <property type="entry name" value="PilO"/>
    <property type="match status" value="1"/>
</dbReference>
<evidence type="ECO:0000313" key="2">
    <source>
        <dbReference type="EMBL" id="GAA6166869.1"/>
    </source>
</evidence>
<dbReference type="RefSeq" id="WP_353301688.1">
    <property type="nucleotide sequence ID" value="NZ_BAABWN010000002.1"/>
</dbReference>
<protein>
    <submittedName>
        <fullName evidence="2">Type 4a pilus biogenesis protein PilO</fullName>
    </submittedName>
</protein>
<comment type="caution">
    <text evidence="2">The sequence shown here is derived from an EMBL/GenBank/DDBJ whole genome shotgun (WGS) entry which is preliminary data.</text>
</comment>
<keyword evidence="1" id="KW-0472">Membrane</keyword>
<keyword evidence="3" id="KW-1185">Reference proteome</keyword>
<dbReference type="InterPro" id="IPR007445">
    <property type="entry name" value="PilO"/>
</dbReference>
<feature type="transmembrane region" description="Helical" evidence="1">
    <location>
        <begin position="28"/>
        <end position="49"/>
    </location>
</feature>
<evidence type="ECO:0000313" key="3">
    <source>
        <dbReference type="Proteomes" id="UP001465153"/>
    </source>
</evidence>